<organism evidence="13">
    <name type="scientific">Fagus sylvatica</name>
    <name type="common">Beechnut</name>
    <dbReference type="NCBI Taxonomy" id="28930"/>
    <lineage>
        <taxon>Eukaryota</taxon>
        <taxon>Viridiplantae</taxon>
        <taxon>Streptophyta</taxon>
        <taxon>Embryophyta</taxon>
        <taxon>Tracheophyta</taxon>
        <taxon>Spermatophyta</taxon>
        <taxon>Magnoliopsida</taxon>
        <taxon>eudicotyledons</taxon>
        <taxon>Gunneridae</taxon>
        <taxon>Pentapetalae</taxon>
        <taxon>rosids</taxon>
        <taxon>fabids</taxon>
        <taxon>Fagales</taxon>
        <taxon>Fagaceae</taxon>
        <taxon>Fagus</taxon>
    </lineage>
</organism>
<evidence type="ECO:0000256" key="5">
    <source>
        <dbReference type="ARBA" id="ARBA00022833"/>
    </source>
</evidence>
<dbReference type="AlphaFoldDB" id="A0A2N9J9M4"/>
<comment type="subunit">
    <text evidence="2">Homodimer.</text>
</comment>
<dbReference type="PANTHER" id="PTHR46481:SF11">
    <property type="entry name" value="ZINC FINGER BED DOMAIN-CONTAINING PROTEIN RICESLEEPER 2-LIKE"/>
    <property type="match status" value="1"/>
</dbReference>
<feature type="region of interest" description="Disordered" evidence="11">
    <location>
        <begin position="1"/>
        <end position="52"/>
    </location>
</feature>
<keyword evidence="4 10" id="KW-0863">Zinc-finger</keyword>
<evidence type="ECO:0000256" key="11">
    <source>
        <dbReference type="SAM" id="MobiDB-lite"/>
    </source>
</evidence>
<dbReference type="SUPFAM" id="SSF57667">
    <property type="entry name" value="beta-beta-alpha zinc fingers"/>
    <property type="match status" value="1"/>
</dbReference>
<reference evidence="13" key="1">
    <citation type="submission" date="2018-02" db="EMBL/GenBank/DDBJ databases">
        <authorList>
            <person name="Cohen D.B."/>
            <person name="Kent A.D."/>
        </authorList>
    </citation>
    <scope>NUCLEOTIDE SEQUENCE</scope>
</reference>
<evidence type="ECO:0000256" key="3">
    <source>
        <dbReference type="ARBA" id="ARBA00022723"/>
    </source>
</evidence>
<dbReference type="GO" id="GO:0008270">
    <property type="term" value="F:zinc ion binding"/>
    <property type="evidence" value="ECO:0007669"/>
    <property type="project" value="UniProtKB-KW"/>
</dbReference>
<dbReference type="InterPro" id="IPR003656">
    <property type="entry name" value="Znf_BED"/>
</dbReference>
<keyword evidence="3" id="KW-0479">Metal-binding</keyword>
<keyword evidence="8" id="KW-0804">Transcription</keyword>
<keyword evidence="6" id="KW-0805">Transcription regulation</keyword>
<keyword evidence="5" id="KW-0862">Zinc</keyword>
<feature type="compositionally biased region" description="Polar residues" evidence="11">
    <location>
        <begin position="34"/>
        <end position="49"/>
    </location>
</feature>
<evidence type="ECO:0000256" key="10">
    <source>
        <dbReference type="PROSITE-ProRule" id="PRU00027"/>
    </source>
</evidence>
<dbReference type="GO" id="GO:0003677">
    <property type="term" value="F:DNA binding"/>
    <property type="evidence" value="ECO:0007669"/>
    <property type="project" value="UniProtKB-KW"/>
</dbReference>
<dbReference type="GO" id="GO:0005634">
    <property type="term" value="C:nucleus"/>
    <property type="evidence" value="ECO:0007669"/>
    <property type="project" value="UniProtKB-SubCell"/>
</dbReference>
<accession>A0A2N9J9M4</accession>
<evidence type="ECO:0000256" key="2">
    <source>
        <dbReference type="ARBA" id="ARBA00011738"/>
    </source>
</evidence>
<dbReference type="Pfam" id="PF05699">
    <property type="entry name" value="Dimer_Tnp_hAT"/>
    <property type="match status" value="1"/>
</dbReference>
<keyword evidence="9" id="KW-0539">Nucleus</keyword>
<evidence type="ECO:0000256" key="7">
    <source>
        <dbReference type="ARBA" id="ARBA00023125"/>
    </source>
</evidence>
<dbReference type="PROSITE" id="PS50808">
    <property type="entry name" value="ZF_BED"/>
    <property type="match status" value="1"/>
</dbReference>
<evidence type="ECO:0000256" key="4">
    <source>
        <dbReference type="ARBA" id="ARBA00022771"/>
    </source>
</evidence>
<dbReference type="InterPro" id="IPR008906">
    <property type="entry name" value="HATC_C_dom"/>
</dbReference>
<dbReference type="EMBL" id="OIVN01006437">
    <property type="protein sequence ID" value="SPD33121.1"/>
    <property type="molecule type" value="Genomic_DNA"/>
</dbReference>
<dbReference type="SUPFAM" id="SSF53098">
    <property type="entry name" value="Ribonuclease H-like"/>
    <property type="match status" value="1"/>
</dbReference>
<dbReference type="GO" id="GO:0046983">
    <property type="term" value="F:protein dimerization activity"/>
    <property type="evidence" value="ECO:0007669"/>
    <property type="project" value="InterPro"/>
</dbReference>
<dbReference type="Pfam" id="PF14372">
    <property type="entry name" value="hAT-like_RNase-H"/>
    <property type="match status" value="1"/>
</dbReference>
<dbReference type="InterPro" id="IPR052035">
    <property type="entry name" value="ZnF_BED_domain_contain"/>
</dbReference>
<proteinExistence type="predicted"/>
<evidence type="ECO:0000313" key="13">
    <source>
        <dbReference type="EMBL" id="SPD33121.1"/>
    </source>
</evidence>
<dbReference type="SMART" id="SM00614">
    <property type="entry name" value="ZnF_BED"/>
    <property type="match status" value="1"/>
</dbReference>
<evidence type="ECO:0000256" key="8">
    <source>
        <dbReference type="ARBA" id="ARBA00023163"/>
    </source>
</evidence>
<dbReference type="InterPro" id="IPR012337">
    <property type="entry name" value="RNaseH-like_sf"/>
</dbReference>
<keyword evidence="7" id="KW-0238">DNA-binding</keyword>
<protein>
    <recommendedName>
        <fullName evidence="12">BED-type domain-containing protein</fullName>
    </recommendedName>
</protein>
<dbReference type="PANTHER" id="PTHR46481">
    <property type="entry name" value="ZINC FINGER BED DOMAIN-CONTAINING PROTEIN 4"/>
    <property type="match status" value="1"/>
</dbReference>
<evidence type="ECO:0000256" key="6">
    <source>
        <dbReference type="ARBA" id="ARBA00023015"/>
    </source>
</evidence>
<feature type="domain" description="BED-type" evidence="12">
    <location>
        <begin position="60"/>
        <end position="115"/>
    </location>
</feature>
<dbReference type="InterPro" id="IPR036236">
    <property type="entry name" value="Znf_C2H2_sf"/>
</dbReference>
<feature type="region of interest" description="Disordered" evidence="11">
    <location>
        <begin position="669"/>
        <end position="710"/>
    </location>
</feature>
<sequence length="780" mass="87550">MSTHETMSSSNPSSSSTPIGSSESPLTVDEDNGTPCSSPLTMNAQIDGQTENEDVEGIGKLKSSMWSHFKKRKIDGVFKAVCNYCSRQLGGDSKNGTRHLHNHYKRCPRRTIKDIRQQILVQEQNKKNSTASLSPYHFDQDVSRKELANMIILHEYPLSIVEHIGFRSYSASLQPMFKMVSRNTIKRDILSIYDFEKDKSMQQIDKNRSRISITTDMWTSQNKKRGFMVVTAHFIDDMWRLQSRVMRFIYVPSPHTKEVLSEVLLDVLLEWNIDRKLCTVTMDNCSTNDAVINIILDKLQRSSLVMRGSMLHMRCAAHVLNLIVQDGLSVIGPCIEKDVFFRLKQRESAYNCMPSEEDWEIASDICKRLSVFYKVTEVFSGTSYPTANLFFPKVCEIKIALNLWFTSPNDMIRSMAFRMLEKFDSYWNVIHGVMAVATILDPRYKIELLEYYFPIIYGDQADDEIQRIRDICYEMLRDYNSGRMGKEANRGTCANEDVMAIDDSLVNFDNFVSQKKKGGNTKLELDHYLEDDLMPRTSDFDILNWWKANGPKYPTLQRIARDILAIPVSTVASESAFSTSGRLLSPHRSKLHPKTVEALMCAQNWLWAGIKGTSSTKEEDMDIQNILDDYDDEDESGFHVIVSGRVGSGSYRLWSGRFGLVQDDPILGAGRGGSGAGHDKLPRPPGRGGVGPADRGSRSDRQTVGHVQTGRPWVTSRPAALAVGHVQTGSLGRGSRPDRGNGHGKPPVQAGVALSFAGWDLLQAVAVGWVMGGGESAGVF</sequence>
<comment type="subcellular location">
    <subcellularLocation>
        <location evidence="1">Nucleus</location>
    </subcellularLocation>
</comment>
<evidence type="ECO:0000256" key="9">
    <source>
        <dbReference type="ARBA" id="ARBA00023242"/>
    </source>
</evidence>
<evidence type="ECO:0000259" key="12">
    <source>
        <dbReference type="PROSITE" id="PS50808"/>
    </source>
</evidence>
<evidence type="ECO:0000256" key="1">
    <source>
        <dbReference type="ARBA" id="ARBA00004123"/>
    </source>
</evidence>
<dbReference type="InterPro" id="IPR025525">
    <property type="entry name" value="hAT-like_transposase_RNase-H"/>
</dbReference>
<name>A0A2N9J9M4_FAGSY</name>
<feature type="compositionally biased region" description="Low complexity" evidence="11">
    <location>
        <begin position="1"/>
        <end position="25"/>
    </location>
</feature>
<feature type="region of interest" description="Disordered" evidence="11">
    <location>
        <begin position="725"/>
        <end position="747"/>
    </location>
</feature>
<gene>
    <name evidence="13" type="ORF">FSB_LOCUS61003</name>
</gene>